<dbReference type="GO" id="GO:0008017">
    <property type="term" value="F:microtubule binding"/>
    <property type="evidence" value="ECO:0007669"/>
    <property type="project" value="TreeGrafter"/>
</dbReference>
<evidence type="ECO:0000313" key="11">
    <source>
        <dbReference type="Proteomes" id="UP000243797"/>
    </source>
</evidence>
<dbReference type="InParanoid" id="A0A2K1QP31"/>
<feature type="compositionally biased region" description="Low complexity" evidence="8">
    <location>
        <begin position="866"/>
        <end position="883"/>
    </location>
</feature>
<feature type="compositionally biased region" description="Basic and acidic residues" evidence="8">
    <location>
        <begin position="538"/>
        <end position="552"/>
    </location>
</feature>
<dbReference type="GO" id="GO:0051301">
    <property type="term" value="P:cell division"/>
    <property type="evidence" value="ECO:0007669"/>
    <property type="project" value="UniProtKB-KW"/>
</dbReference>
<dbReference type="GO" id="GO:0060172">
    <property type="term" value="P:astral microtubule depolymerization"/>
    <property type="evidence" value="ECO:0007669"/>
    <property type="project" value="TreeGrafter"/>
</dbReference>
<feature type="region of interest" description="Disordered" evidence="8">
    <location>
        <begin position="512"/>
        <end position="588"/>
    </location>
</feature>
<dbReference type="InterPro" id="IPR011989">
    <property type="entry name" value="ARM-like"/>
</dbReference>
<dbReference type="GO" id="GO:1990023">
    <property type="term" value="C:mitotic spindle midzone"/>
    <property type="evidence" value="ECO:0007669"/>
    <property type="project" value="TreeGrafter"/>
</dbReference>
<protein>
    <submittedName>
        <fullName evidence="10">Protein stu-1</fullName>
    </submittedName>
</protein>
<keyword evidence="6" id="KW-0131">Cell cycle</keyword>
<organism evidence="10 11">
    <name type="scientific">Sphaceloma murrayae</name>
    <dbReference type="NCBI Taxonomy" id="2082308"/>
    <lineage>
        <taxon>Eukaryota</taxon>
        <taxon>Fungi</taxon>
        <taxon>Dikarya</taxon>
        <taxon>Ascomycota</taxon>
        <taxon>Pezizomycotina</taxon>
        <taxon>Dothideomycetes</taxon>
        <taxon>Dothideomycetidae</taxon>
        <taxon>Myriangiales</taxon>
        <taxon>Elsinoaceae</taxon>
        <taxon>Sphaceloma</taxon>
    </lineage>
</organism>
<dbReference type="SUPFAM" id="SSF48371">
    <property type="entry name" value="ARM repeat"/>
    <property type="match status" value="1"/>
</dbReference>
<feature type="compositionally biased region" description="Polar residues" evidence="8">
    <location>
        <begin position="559"/>
        <end position="573"/>
    </location>
</feature>
<dbReference type="InterPro" id="IPR024395">
    <property type="entry name" value="CLASP_N_dom"/>
</dbReference>
<dbReference type="PANTHER" id="PTHR21567">
    <property type="entry name" value="CLASP"/>
    <property type="match status" value="1"/>
</dbReference>
<keyword evidence="5" id="KW-0493">Microtubule</keyword>
<accession>A0A2K1QP31</accession>
<keyword evidence="6" id="KW-0498">Mitosis</keyword>
<dbReference type="STRING" id="2082308.A0A2K1QP31"/>
<evidence type="ECO:0000256" key="8">
    <source>
        <dbReference type="SAM" id="MobiDB-lite"/>
    </source>
</evidence>
<dbReference type="Gene3D" id="1.25.10.10">
    <property type="entry name" value="Leucine-rich Repeat Variant"/>
    <property type="match status" value="2"/>
</dbReference>
<dbReference type="OrthoDB" id="46159at2759"/>
<comment type="subcellular location">
    <subcellularLocation>
        <location evidence="1">Cytoplasm</location>
        <location evidence="1">Cytoskeleton</location>
        <location evidence="1">Spindle</location>
    </subcellularLocation>
</comment>
<feature type="compositionally biased region" description="Polar residues" evidence="8">
    <location>
        <begin position="650"/>
        <end position="676"/>
    </location>
</feature>
<feature type="region of interest" description="Disordered" evidence="8">
    <location>
        <begin position="603"/>
        <end position="723"/>
    </location>
</feature>
<evidence type="ECO:0000256" key="1">
    <source>
        <dbReference type="ARBA" id="ARBA00004186"/>
    </source>
</evidence>
<gene>
    <name evidence="10" type="ORF">CAC42_4828</name>
</gene>
<dbReference type="SMART" id="SM01349">
    <property type="entry name" value="TOG"/>
    <property type="match status" value="1"/>
</dbReference>
<feature type="compositionally biased region" description="Low complexity" evidence="8">
    <location>
        <begin position="603"/>
        <end position="612"/>
    </location>
</feature>
<feature type="domain" description="TOG" evidence="9">
    <location>
        <begin position="1"/>
        <end position="231"/>
    </location>
</feature>
<feature type="compositionally biased region" description="Basic and acidic residues" evidence="8">
    <location>
        <begin position="704"/>
        <end position="721"/>
    </location>
</feature>
<evidence type="ECO:0000256" key="3">
    <source>
        <dbReference type="ARBA" id="ARBA00011375"/>
    </source>
</evidence>
<keyword evidence="4" id="KW-0132">Cell division</keyword>
<evidence type="ECO:0000256" key="5">
    <source>
        <dbReference type="ARBA" id="ARBA00022701"/>
    </source>
</evidence>
<dbReference type="InterPro" id="IPR034085">
    <property type="entry name" value="TOG"/>
</dbReference>
<dbReference type="EMBL" id="NKHZ01000055">
    <property type="protein sequence ID" value="PNS16864.1"/>
    <property type="molecule type" value="Genomic_DNA"/>
</dbReference>
<feature type="region of interest" description="Disordered" evidence="8">
    <location>
        <begin position="771"/>
        <end position="915"/>
    </location>
</feature>
<proteinExistence type="inferred from homology"/>
<dbReference type="Pfam" id="PF12348">
    <property type="entry name" value="CLASP_N"/>
    <property type="match status" value="2"/>
</dbReference>
<evidence type="ECO:0000259" key="9">
    <source>
        <dbReference type="SMART" id="SM01349"/>
    </source>
</evidence>
<feature type="compositionally biased region" description="Low complexity" evidence="8">
    <location>
        <begin position="521"/>
        <end position="537"/>
    </location>
</feature>
<reference evidence="10 11" key="1">
    <citation type="submission" date="2017-06" db="EMBL/GenBank/DDBJ databases">
        <title>Draft genome sequence of a variant of Elsinoe murrayae.</title>
        <authorList>
            <person name="Cheng Q."/>
        </authorList>
    </citation>
    <scope>NUCLEOTIDE SEQUENCE [LARGE SCALE GENOMIC DNA]</scope>
    <source>
        <strain evidence="10 11">CQ-2017a</strain>
    </source>
</reference>
<comment type="caution">
    <text evidence="10">The sequence shown here is derived from an EMBL/GenBank/DDBJ whole genome shotgun (WGS) entry which is preliminary data.</text>
</comment>
<comment type="function">
    <text evidence="7">Microtubule binding protein that promotes the stabilization of dynamic microtubules. Required for mitotic spindle formation.</text>
</comment>
<evidence type="ECO:0000256" key="7">
    <source>
        <dbReference type="ARBA" id="ARBA00024889"/>
    </source>
</evidence>
<name>A0A2K1QP31_9PEZI</name>
<comment type="subunit">
    <text evidence="3">Interacts with microtubules.</text>
</comment>
<dbReference type="PANTHER" id="PTHR21567:SF9">
    <property type="entry name" value="CLIP-ASSOCIATING PROTEIN"/>
    <property type="match status" value="1"/>
</dbReference>
<dbReference type="GO" id="GO:0090307">
    <property type="term" value="P:mitotic spindle assembly"/>
    <property type="evidence" value="ECO:0007669"/>
    <property type="project" value="TreeGrafter"/>
</dbReference>
<dbReference type="InterPro" id="IPR016024">
    <property type="entry name" value="ARM-type_fold"/>
</dbReference>
<evidence type="ECO:0000256" key="2">
    <source>
        <dbReference type="ARBA" id="ARBA00009549"/>
    </source>
</evidence>
<evidence type="ECO:0000256" key="4">
    <source>
        <dbReference type="ARBA" id="ARBA00022618"/>
    </source>
</evidence>
<dbReference type="GO" id="GO:0005881">
    <property type="term" value="C:cytoplasmic microtubule"/>
    <property type="evidence" value="ECO:0007669"/>
    <property type="project" value="TreeGrafter"/>
</dbReference>
<dbReference type="AlphaFoldDB" id="A0A2K1QP31"/>
<sequence>MDVQAANLLATLRRTAAPAEQKLTLLSNIKSDIKHYRVPENAQATIFECLKLAISSQTSINLVTAALSTLGHLIKRLKIQDAEGRAITSLAPRLWPTLQDRLGDPRDSHRAGAQQALIDLYPFCAGDIEHLIRDEAIGGQNTRAKELGMQWVVRMHDEQALPFKSFVPAMVTCLEDADGMVRDAAKASLVDLFRTASTPAKNDLKKQLKLHAVRQSIASQILSQIGVSDRPAPEVDLHASTRSLPTIDHLAHFSESLNSEEARPPPPEEVPMDPIFVNSRQELEDMFRDMLPHFEGRESEDNWLLRDKNTMKLRRLTKGNAPSDYHAAYMTGIKQMQEGTLKVANSLRTTMMTNGCQFVQELARTLGPAMDSMVETYLQHFVKMCAATKSIQVQNGNNTVDTILQYVSYNIKLSQHVWLAAQDKNKSPRVFSAGWLRTILSRQAGSRTHFEHVGGLDLAEKTIKKCLTDADPKVKESMRATYWAYAKLWPDKAEAMINAFDDKVRTALERDSHNPNATNMQSSFSQSTTSRASGARSALRDRIAAAKREKAQPGRPNTAMATMSPAKSRSMANLSARAKAMAPPSSRVVSNASVASTATIDSVASTASTSTVRPNSLMSGAARRPVKRPEIARPATADPYATRRVHRPETPSNRSPNQTPRQSTTSKPTATQSTIARNRVGRLGSPAASPLRNNTAKPVIDSRPASRDATDHSEDSGRLNADDMTMVLPSAVTRPTASSAAKQRPPLETALSYDTAVQGLGIEDDFTLVLPSTSTSSSHNADRPLSSHRSPMRLNPEEAPATANGHNHRSSLRVASPSSTRSKSPLEPSPRRDTPQTDLKPPSRQGSPLKHASGPESPEVKIYEDPFSSQPSAPSLPSELAPQVLTELPVNETSPPAPADQLSPPASPQSKSERLRNRKLLQSGVARIKARTLDTHGFRKVAELTRTNAPADLFGAAVEEEEHVPRLYAELMGALCEFVSVGPGSTPALDRPGRVGAEIKRQAFGVLRGLVRGEGEYRVWNEGGEWYKRGLEAALRGRRWVEGTGMVVKDIEGVCADVLGSVARHEVVEGCVGFLDEQKKQAGEEAFTYPDIGPEGKEGRSKGQASALALRCVTSALGGDAEGISDEQMGTLAGLVAAFLKARDAEVRKAAVECATELYAAWPAAAATNGHTNGHAEHETNGIETNGEGIVSKAIREKEGFWAALEGERGLADSTKNLIVYFVARREGRLEGR</sequence>
<dbReference type="GO" id="GO:0005815">
    <property type="term" value="C:microtubule organizing center"/>
    <property type="evidence" value="ECO:0007669"/>
    <property type="project" value="TreeGrafter"/>
</dbReference>
<evidence type="ECO:0000256" key="6">
    <source>
        <dbReference type="ARBA" id="ARBA00022776"/>
    </source>
</evidence>
<dbReference type="GO" id="GO:0005876">
    <property type="term" value="C:spindle microtubule"/>
    <property type="evidence" value="ECO:0007669"/>
    <property type="project" value="TreeGrafter"/>
</dbReference>
<dbReference type="Proteomes" id="UP000243797">
    <property type="component" value="Unassembled WGS sequence"/>
</dbReference>
<evidence type="ECO:0000313" key="10">
    <source>
        <dbReference type="EMBL" id="PNS16864.1"/>
    </source>
</evidence>
<comment type="similarity">
    <text evidence="2">Belongs to the CLASP family.</text>
</comment>
<keyword evidence="11" id="KW-1185">Reference proteome</keyword>